<dbReference type="Gene3D" id="3.40.50.150">
    <property type="entry name" value="Vaccinia Virus protein VP39"/>
    <property type="match status" value="1"/>
</dbReference>
<feature type="domain" description="Methyltransferase" evidence="5">
    <location>
        <begin position="93"/>
        <end position="192"/>
    </location>
</feature>
<organism evidence="6 7">
    <name type="scientific">Ophiobolus disseminans</name>
    <dbReference type="NCBI Taxonomy" id="1469910"/>
    <lineage>
        <taxon>Eukaryota</taxon>
        <taxon>Fungi</taxon>
        <taxon>Dikarya</taxon>
        <taxon>Ascomycota</taxon>
        <taxon>Pezizomycotina</taxon>
        <taxon>Dothideomycetes</taxon>
        <taxon>Pleosporomycetidae</taxon>
        <taxon>Pleosporales</taxon>
        <taxon>Pleosporineae</taxon>
        <taxon>Phaeosphaeriaceae</taxon>
        <taxon>Ophiobolus</taxon>
    </lineage>
</organism>
<dbReference type="OrthoDB" id="2094832at2759"/>
<keyword evidence="3" id="KW-0949">S-adenosyl-L-methionine</keyword>
<dbReference type="Proteomes" id="UP000799424">
    <property type="component" value="Unassembled WGS sequence"/>
</dbReference>
<evidence type="ECO:0000256" key="2">
    <source>
        <dbReference type="ARBA" id="ARBA00022679"/>
    </source>
</evidence>
<dbReference type="SUPFAM" id="SSF53335">
    <property type="entry name" value="S-adenosyl-L-methionine-dependent methyltransferases"/>
    <property type="match status" value="1"/>
</dbReference>
<dbReference type="PANTHER" id="PTHR35897">
    <property type="entry name" value="METHYLTRANSFERASE AUSD"/>
    <property type="match status" value="1"/>
</dbReference>
<dbReference type="InterPro" id="IPR029063">
    <property type="entry name" value="SAM-dependent_MTases_sf"/>
</dbReference>
<keyword evidence="7" id="KW-1185">Reference proteome</keyword>
<gene>
    <name evidence="6" type="ORF">CC86DRAFT_308460</name>
</gene>
<keyword evidence="2" id="KW-0808">Transferase</keyword>
<accession>A0A6A6ZEV7</accession>
<dbReference type="InterPro" id="IPR051654">
    <property type="entry name" value="Meroterpenoid_MTases"/>
</dbReference>
<evidence type="ECO:0000256" key="1">
    <source>
        <dbReference type="ARBA" id="ARBA00005179"/>
    </source>
</evidence>
<name>A0A6A6ZEV7_9PLEO</name>
<evidence type="ECO:0000256" key="3">
    <source>
        <dbReference type="ARBA" id="ARBA00022691"/>
    </source>
</evidence>
<reference evidence="6" key="1">
    <citation type="journal article" date="2020" name="Stud. Mycol.">
        <title>101 Dothideomycetes genomes: a test case for predicting lifestyles and emergence of pathogens.</title>
        <authorList>
            <person name="Haridas S."/>
            <person name="Albert R."/>
            <person name="Binder M."/>
            <person name="Bloem J."/>
            <person name="Labutti K."/>
            <person name="Salamov A."/>
            <person name="Andreopoulos B."/>
            <person name="Baker S."/>
            <person name="Barry K."/>
            <person name="Bills G."/>
            <person name="Bluhm B."/>
            <person name="Cannon C."/>
            <person name="Castanera R."/>
            <person name="Culley D."/>
            <person name="Daum C."/>
            <person name="Ezra D."/>
            <person name="Gonzalez J."/>
            <person name="Henrissat B."/>
            <person name="Kuo A."/>
            <person name="Liang C."/>
            <person name="Lipzen A."/>
            <person name="Lutzoni F."/>
            <person name="Magnuson J."/>
            <person name="Mondo S."/>
            <person name="Nolan M."/>
            <person name="Ohm R."/>
            <person name="Pangilinan J."/>
            <person name="Park H.-J."/>
            <person name="Ramirez L."/>
            <person name="Alfaro M."/>
            <person name="Sun H."/>
            <person name="Tritt A."/>
            <person name="Yoshinaga Y."/>
            <person name="Zwiers L.-H."/>
            <person name="Turgeon B."/>
            <person name="Goodwin S."/>
            <person name="Spatafora J."/>
            <person name="Crous P."/>
            <person name="Grigoriev I."/>
        </authorList>
    </citation>
    <scope>NUCLEOTIDE SEQUENCE</scope>
    <source>
        <strain evidence="6">CBS 113818</strain>
    </source>
</reference>
<sequence length="270" mass="30372">MSASKDPPNADVDWFDKQPRDSQIPEVARRLLETYSGIPPDGIVDHVVNVRNDAWKVHPYPCIGQFRFLEPGLDGIEEYEEVVKRLQDGQKLLDMACCFGQTIRQLVADGAPADNIYGCDLQPDFIELGYKLFKDRDKLQTKFLVADVFDTESALNDLKGDLDIVYAGSFFHLWGLEQQKQVSKTVASLLRPQSGSMIVGRQVGAVNAGERAVPTGTMFCHNVDSFKTMWKEIGDDLGVTFTVKASLKVLGHDHFMGDQTRRIWFSVKRQ</sequence>
<comment type="pathway">
    <text evidence="1">Secondary metabolite biosynthesis.</text>
</comment>
<dbReference type="GO" id="GO:0016740">
    <property type="term" value="F:transferase activity"/>
    <property type="evidence" value="ECO:0007669"/>
    <property type="project" value="UniProtKB-KW"/>
</dbReference>
<comment type="similarity">
    <text evidence="4">Belongs to the class I-like SAM-binding methyltransferase superfamily.</text>
</comment>
<dbReference type="PANTHER" id="PTHR35897:SF1">
    <property type="entry name" value="METHYLTRANSFERASE AUSD"/>
    <property type="match status" value="1"/>
</dbReference>
<evidence type="ECO:0000256" key="4">
    <source>
        <dbReference type="ARBA" id="ARBA00038314"/>
    </source>
</evidence>
<evidence type="ECO:0000259" key="5">
    <source>
        <dbReference type="Pfam" id="PF13649"/>
    </source>
</evidence>
<dbReference type="InterPro" id="IPR041698">
    <property type="entry name" value="Methyltransf_25"/>
</dbReference>
<protein>
    <recommendedName>
        <fullName evidence="5">Methyltransferase domain-containing protein</fullName>
    </recommendedName>
</protein>
<evidence type="ECO:0000313" key="7">
    <source>
        <dbReference type="Proteomes" id="UP000799424"/>
    </source>
</evidence>
<evidence type="ECO:0000313" key="6">
    <source>
        <dbReference type="EMBL" id="KAF2818717.1"/>
    </source>
</evidence>
<dbReference type="Pfam" id="PF13649">
    <property type="entry name" value="Methyltransf_25"/>
    <property type="match status" value="1"/>
</dbReference>
<dbReference type="AlphaFoldDB" id="A0A6A6ZEV7"/>
<dbReference type="EMBL" id="MU006249">
    <property type="protein sequence ID" value="KAF2818717.1"/>
    <property type="molecule type" value="Genomic_DNA"/>
</dbReference>
<proteinExistence type="inferred from homology"/>